<dbReference type="Proteomes" id="UP001160148">
    <property type="component" value="Unassembled WGS sequence"/>
</dbReference>
<dbReference type="InterPro" id="IPR012337">
    <property type="entry name" value="RNaseH-like_sf"/>
</dbReference>
<evidence type="ECO:0000313" key="1">
    <source>
        <dbReference type="EMBL" id="CAI6363744.1"/>
    </source>
</evidence>
<dbReference type="InterPro" id="IPR052958">
    <property type="entry name" value="IFN-induced_PKR_regulator"/>
</dbReference>
<dbReference type="AlphaFoldDB" id="A0AAV0X7J1"/>
<gene>
    <name evidence="1" type="ORF">MEUPH1_LOCUS18646</name>
</gene>
<reference evidence="1 2" key="1">
    <citation type="submission" date="2023-01" db="EMBL/GenBank/DDBJ databases">
        <authorList>
            <person name="Whitehead M."/>
        </authorList>
    </citation>
    <scope>NUCLEOTIDE SEQUENCE [LARGE SCALE GENOMIC DNA]</scope>
</reference>
<proteinExistence type="predicted"/>
<dbReference type="PANTHER" id="PTHR46289">
    <property type="entry name" value="52 KDA REPRESSOR OF THE INHIBITOR OF THE PROTEIN KINASE-LIKE PROTEIN-RELATED"/>
    <property type="match status" value="1"/>
</dbReference>
<dbReference type="EMBL" id="CARXXK010000003">
    <property type="protein sequence ID" value="CAI6363744.1"/>
    <property type="molecule type" value="Genomic_DNA"/>
</dbReference>
<evidence type="ECO:0000313" key="2">
    <source>
        <dbReference type="Proteomes" id="UP001160148"/>
    </source>
</evidence>
<keyword evidence="2" id="KW-1185">Reference proteome</keyword>
<accession>A0AAV0X7J1</accession>
<organism evidence="1 2">
    <name type="scientific">Macrosiphum euphorbiae</name>
    <name type="common">potato aphid</name>
    <dbReference type="NCBI Taxonomy" id="13131"/>
    <lineage>
        <taxon>Eukaryota</taxon>
        <taxon>Metazoa</taxon>
        <taxon>Ecdysozoa</taxon>
        <taxon>Arthropoda</taxon>
        <taxon>Hexapoda</taxon>
        <taxon>Insecta</taxon>
        <taxon>Pterygota</taxon>
        <taxon>Neoptera</taxon>
        <taxon>Paraneoptera</taxon>
        <taxon>Hemiptera</taxon>
        <taxon>Sternorrhyncha</taxon>
        <taxon>Aphidomorpha</taxon>
        <taxon>Aphidoidea</taxon>
        <taxon>Aphididae</taxon>
        <taxon>Macrosiphini</taxon>
        <taxon>Macrosiphum</taxon>
    </lineage>
</organism>
<dbReference type="SUPFAM" id="SSF53098">
    <property type="entry name" value="Ribonuclease H-like"/>
    <property type="match status" value="1"/>
</dbReference>
<comment type="caution">
    <text evidence="1">The sequence shown here is derived from an EMBL/GenBank/DDBJ whole genome shotgun (WGS) entry which is preliminary data.</text>
</comment>
<protein>
    <submittedName>
        <fullName evidence="1">Uncharacterized protein</fullName>
    </submittedName>
</protein>
<name>A0AAV0X7J1_9HEMI</name>
<dbReference type="PANTHER" id="PTHR46289:SF14">
    <property type="entry name" value="DUF4371 DOMAIN-CONTAINING PROTEIN"/>
    <property type="match status" value="1"/>
</dbReference>
<sequence>MVSEDYGAVTTIKKECSIAVYCPCFNHALNNSLAQTSKIVPIRNTIGTLKEIIAFFNASAKRHLVLENISAKQLTGLCQTRWVEMHDGVLQFKSALPKVIEALTAISKWADRNSSSKASILLAAISNSDFIISLLSTADILKLTLPVSRLLQSPSLDLANASSAIERVKEIFQEKRTMCVGEFHTIFLNAST</sequence>